<dbReference type="GO" id="GO:0005886">
    <property type="term" value="C:plasma membrane"/>
    <property type="evidence" value="ECO:0007669"/>
    <property type="project" value="TreeGrafter"/>
</dbReference>
<dbReference type="GO" id="GO:0035556">
    <property type="term" value="P:intracellular signal transduction"/>
    <property type="evidence" value="ECO:0007669"/>
    <property type="project" value="InterPro"/>
</dbReference>
<dbReference type="InterPro" id="IPR018297">
    <property type="entry name" value="A/G_cyclase_CS"/>
</dbReference>
<keyword evidence="7" id="KW-0479">Metal-binding</keyword>
<evidence type="ECO:0000256" key="6">
    <source>
        <dbReference type="ARBA" id="ARBA00022692"/>
    </source>
</evidence>
<comment type="cofactor">
    <cofactor evidence="3">
        <name>Mg(2+)</name>
        <dbReference type="ChEBI" id="CHEBI:18420"/>
    </cofactor>
</comment>
<comment type="catalytic activity">
    <reaction evidence="1">
        <text>ATP = 3',5'-cyclic AMP + diphosphate</text>
        <dbReference type="Rhea" id="RHEA:15389"/>
        <dbReference type="ChEBI" id="CHEBI:30616"/>
        <dbReference type="ChEBI" id="CHEBI:33019"/>
        <dbReference type="ChEBI" id="CHEBI:58165"/>
        <dbReference type="EC" id="4.6.1.1"/>
    </reaction>
</comment>
<comment type="cofactor">
    <cofactor evidence="2">
        <name>Mn(2+)</name>
        <dbReference type="ChEBI" id="CHEBI:29035"/>
    </cofactor>
</comment>
<evidence type="ECO:0000259" key="16">
    <source>
        <dbReference type="PROSITE" id="PS50125"/>
    </source>
</evidence>
<dbReference type="GO" id="GO:0046872">
    <property type="term" value="F:metal ion binding"/>
    <property type="evidence" value="ECO:0007669"/>
    <property type="project" value="UniProtKB-KW"/>
</dbReference>
<keyword evidence="9" id="KW-0067">ATP-binding</keyword>
<accession>A0A315UR72</accession>
<evidence type="ECO:0000256" key="11">
    <source>
        <dbReference type="ARBA" id="ARBA00022989"/>
    </source>
</evidence>
<dbReference type="PANTHER" id="PTHR45627:SF5">
    <property type="entry name" value="ADENYLATE CYCLASE"/>
    <property type="match status" value="1"/>
</dbReference>
<evidence type="ECO:0000256" key="10">
    <source>
        <dbReference type="ARBA" id="ARBA00022842"/>
    </source>
</evidence>
<name>A0A315UR72_GAMAF</name>
<comment type="subcellular location">
    <subcellularLocation>
        <location evidence="4">Membrane</location>
        <topology evidence="4">Multi-pass membrane protein</topology>
    </subcellularLocation>
</comment>
<dbReference type="InterPro" id="IPR001054">
    <property type="entry name" value="A/G_cyclase"/>
</dbReference>
<sequence>MKHLSHLPRMHFTCRCSVEAWDEGVSLQYVRSRTKHDIDMRIGIHSGSVLCGVLGLRKWQFDVWSWDVDIANKLESGGIPGRIHISKAALDCLNGDYEVEEGHGKDRNDFLRRHNIETYLVKQPEESLLTLPEDIMKEAVSSADRRASSATFNEASWSPELPFDNIVGNQNVRSAGFCFTLRKKARLDPRPVLQPNYWASIRMSN</sequence>
<dbReference type="SUPFAM" id="SSF55073">
    <property type="entry name" value="Nucleotide cyclase"/>
    <property type="match status" value="1"/>
</dbReference>
<dbReference type="Proteomes" id="UP000250572">
    <property type="component" value="Unassembled WGS sequence"/>
</dbReference>
<keyword evidence="13" id="KW-0472">Membrane</keyword>
<gene>
    <name evidence="17" type="ORF">CCH79_00018086</name>
</gene>
<dbReference type="Pfam" id="PF00211">
    <property type="entry name" value="Guanylate_cyc"/>
    <property type="match status" value="1"/>
</dbReference>
<dbReference type="GO" id="GO:0007189">
    <property type="term" value="P:adenylate cyclase-activating G protein-coupled receptor signaling pathway"/>
    <property type="evidence" value="ECO:0007669"/>
    <property type="project" value="TreeGrafter"/>
</dbReference>
<evidence type="ECO:0000256" key="14">
    <source>
        <dbReference type="ARBA" id="ARBA00023239"/>
    </source>
</evidence>
<dbReference type="InterPro" id="IPR029787">
    <property type="entry name" value="Nucleotide_cyclase"/>
</dbReference>
<evidence type="ECO:0000256" key="2">
    <source>
        <dbReference type="ARBA" id="ARBA00001936"/>
    </source>
</evidence>
<reference evidence="17 18" key="1">
    <citation type="journal article" date="2018" name="G3 (Bethesda)">
        <title>A High-Quality Reference Genome for the Invasive Mosquitofish Gambusia affinis Using a Chicago Library.</title>
        <authorList>
            <person name="Hoffberg S.L."/>
            <person name="Troendle N.J."/>
            <person name="Glenn T.C."/>
            <person name="Mahmud O."/>
            <person name="Louha S."/>
            <person name="Chalopin D."/>
            <person name="Bennetzen J.L."/>
            <person name="Mauricio R."/>
        </authorList>
    </citation>
    <scope>NUCLEOTIDE SEQUENCE [LARGE SCALE GENOMIC DNA]</scope>
    <source>
        <strain evidence="17">NE01/NJP1002.9</strain>
        <tissue evidence="17">Muscle</tissue>
    </source>
</reference>
<dbReference type="Gene3D" id="3.30.70.1230">
    <property type="entry name" value="Nucleotide cyclase"/>
    <property type="match status" value="1"/>
</dbReference>
<feature type="domain" description="Guanylate cyclase" evidence="16">
    <location>
        <begin position="38"/>
        <end position="75"/>
    </location>
</feature>
<organism evidence="17 18">
    <name type="scientific">Gambusia affinis</name>
    <name type="common">Western mosquitofish</name>
    <name type="synonym">Heterandria affinis</name>
    <dbReference type="NCBI Taxonomy" id="33528"/>
    <lineage>
        <taxon>Eukaryota</taxon>
        <taxon>Metazoa</taxon>
        <taxon>Chordata</taxon>
        <taxon>Craniata</taxon>
        <taxon>Vertebrata</taxon>
        <taxon>Euteleostomi</taxon>
        <taxon>Actinopterygii</taxon>
        <taxon>Neopterygii</taxon>
        <taxon>Teleostei</taxon>
        <taxon>Neoteleostei</taxon>
        <taxon>Acanthomorphata</taxon>
        <taxon>Ovalentaria</taxon>
        <taxon>Atherinomorphae</taxon>
        <taxon>Cyprinodontiformes</taxon>
        <taxon>Poeciliidae</taxon>
        <taxon>Poeciliinae</taxon>
        <taxon>Gambusia</taxon>
    </lineage>
</organism>
<dbReference type="CDD" id="cd07302">
    <property type="entry name" value="CHD"/>
    <property type="match status" value="1"/>
</dbReference>
<dbReference type="GO" id="GO:0006171">
    <property type="term" value="P:cAMP biosynthetic process"/>
    <property type="evidence" value="ECO:0007669"/>
    <property type="project" value="UniProtKB-KW"/>
</dbReference>
<evidence type="ECO:0000313" key="17">
    <source>
        <dbReference type="EMBL" id="PWA13961.1"/>
    </source>
</evidence>
<keyword evidence="12" id="KW-0115">cAMP biosynthesis</keyword>
<comment type="caution">
    <text evidence="17">The sequence shown here is derived from an EMBL/GenBank/DDBJ whole genome shotgun (WGS) entry which is preliminary data.</text>
</comment>
<keyword evidence="10" id="KW-0460">Magnesium</keyword>
<evidence type="ECO:0000256" key="7">
    <source>
        <dbReference type="ARBA" id="ARBA00022723"/>
    </source>
</evidence>
<evidence type="ECO:0000256" key="5">
    <source>
        <dbReference type="ARBA" id="ARBA00012201"/>
    </source>
</evidence>
<evidence type="ECO:0000256" key="8">
    <source>
        <dbReference type="ARBA" id="ARBA00022741"/>
    </source>
</evidence>
<dbReference type="AlphaFoldDB" id="A0A315UR72"/>
<comment type="similarity">
    <text evidence="15">Belongs to the adenylyl cyclase class-4/guanylyl cyclase family.</text>
</comment>
<evidence type="ECO:0000256" key="4">
    <source>
        <dbReference type="ARBA" id="ARBA00004141"/>
    </source>
</evidence>
<dbReference type="PROSITE" id="PS00452">
    <property type="entry name" value="GUANYLATE_CYCLASE_1"/>
    <property type="match status" value="1"/>
</dbReference>
<protein>
    <recommendedName>
        <fullName evidence="5">adenylate cyclase</fullName>
        <ecNumber evidence="5">4.6.1.1</ecNumber>
    </recommendedName>
</protein>
<dbReference type="GO" id="GO:0004016">
    <property type="term" value="F:adenylate cyclase activity"/>
    <property type="evidence" value="ECO:0007669"/>
    <property type="project" value="UniProtKB-EC"/>
</dbReference>
<evidence type="ECO:0000256" key="9">
    <source>
        <dbReference type="ARBA" id="ARBA00022840"/>
    </source>
</evidence>
<keyword evidence="11" id="KW-1133">Transmembrane helix</keyword>
<keyword evidence="14 15" id="KW-0456">Lyase</keyword>
<dbReference type="EC" id="4.6.1.1" evidence="5"/>
<keyword evidence="8" id="KW-0547">Nucleotide-binding</keyword>
<dbReference type="GO" id="GO:0005524">
    <property type="term" value="F:ATP binding"/>
    <property type="evidence" value="ECO:0007669"/>
    <property type="project" value="UniProtKB-KW"/>
</dbReference>
<evidence type="ECO:0000256" key="13">
    <source>
        <dbReference type="ARBA" id="ARBA00023136"/>
    </source>
</evidence>
<keyword evidence="6" id="KW-0812">Transmembrane</keyword>
<evidence type="ECO:0000313" key="18">
    <source>
        <dbReference type="Proteomes" id="UP000250572"/>
    </source>
</evidence>
<dbReference type="PANTHER" id="PTHR45627">
    <property type="entry name" value="ADENYLATE CYCLASE TYPE 1"/>
    <property type="match status" value="1"/>
</dbReference>
<evidence type="ECO:0000256" key="15">
    <source>
        <dbReference type="RuleBase" id="RU000405"/>
    </source>
</evidence>
<evidence type="ECO:0000256" key="12">
    <source>
        <dbReference type="ARBA" id="ARBA00022998"/>
    </source>
</evidence>
<dbReference type="PROSITE" id="PS50125">
    <property type="entry name" value="GUANYLATE_CYCLASE_2"/>
    <property type="match status" value="1"/>
</dbReference>
<dbReference type="FunFam" id="3.30.70.1230:FF:000095">
    <property type="entry name" value="Adenylate cyclase, putative"/>
    <property type="match status" value="1"/>
</dbReference>
<evidence type="ECO:0000256" key="3">
    <source>
        <dbReference type="ARBA" id="ARBA00001946"/>
    </source>
</evidence>
<proteinExistence type="inferred from homology"/>
<evidence type="ECO:0000256" key="1">
    <source>
        <dbReference type="ARBA" id="ARBA00001593"/>
    </source>
</evidence>
<keyword evidence="18" id="KW-1185">Reference proteome</keyword>
<dbReference type="EMBL" id="NHOQ01002899">
    <property type="protein sequence ID" value="PWA13961.1"/>
    <property type="molecule type" value="Genomic_DNA"/>
</dbReference>